<dbReference type="EMBL" id="FLQR01000004">
    <property type="protein sequence ID" value="SBS71301.1"/>
    <property type="molecule type" value="Genomic_DNA"/>
</dbReference>
<name>A0A1Y5P5C9_9MICO</name>
<accession>A0A1Y5P5C9</accession>
<sequence length="180" mass="18729">MQSGEGRQTLSTRGSTAASTLAGVTARDALLRVDVAWSRTPAEGAFYAAASPRYVASGTEYRCAIYLGTSGKPKIDLVRRLGGAETVLAFISLPAVSLTPGTPYRLLCQTLTTPTGATEIAAKFYPAGGTEPAAWQVRSTDGTAGLQTSGKVMLWSYLSGSSTANITTAWDNLSVTSITP</sequence>
<reference evidence="1" key="1">
    <citation type="submission" date="2016-03" db="EMBL/GenBank/DDBJ databases">
        <authorList>
            <person name="Ploux O."/>
        </authorList>
    </citation>
    <scope>NUCLEOTIDE SEQUENCE</scope>
    <source>
        <strain evidence="1">UC1</strain>
    </source>
</reference>
<gene>
    <name evidence="1" type="ORF">MIPYR_120001</name>
</gene>
<proteinExistence type="predicted"/>
<evidence type="ECO:0000313" key="1">
    <source>
        <dbReference type="EMBL" id="SBS71301.1"/>
    </source>
</evidence>
<dbReference type="AlphaFoldDB" id="A0A1Y5P5C9"/>
<organism evidence="1">
    <name type="scientific">uncultured Microbacterium sp</name>
    <dbReference type="NCBI Taxonomy" id="191216"/>
    <lineage>
        <taxon>Bacteria</taxon>
        <taxon>Bacillati</taxon>
        <taxon>Actinomycetota</taxon>
        <taxon>Actinomycetes</taxon>
        <taxon>Micrococcales</taxon>
        <taxon>Microbacteriaceae</taxon>
        <taxon>Microbacterium</taxon>
        <taxon>environmental samples</taxon>
    </lineage>
</organism>
<protein>
    <submittedName>
        <fullName evidence="1">Uncharacterized protein</fullName>
    </submittedName>
</protein>